<evidence type="ECO:0000256" key="3">
    <source>
        <dbReference type="ARBA" id="ARBA00021717"/>
    </source>
</evidence>
<evidence type="ECO:0000256" key="9">
    <source>
        <dbReference type="NCBIfam" id="TIGR01400"/>
    </source>
</evidence>
<sequence>MELLPQTVWVIGIVFARVGALMMLAPGIGDQFVPPRARLMVALFLAFAIAPVVSSKIPPIPADMGGLFLAIGKEILIGLSLGLTTRILFSALATAGAIAGMQTGLGMAMAFDPSQQQQGAVFGTFLALLGTALVFQTDVHHLFLTGAARSFDNFLPGKPMPLGDMAQFSLQAFSQAFSLAIQITAPLLLFGIIINVALGIINRVAPAIQVFFIAQPVQVLLGIMLFAITAGAGMLVWLEAIATAGRSLN</sequence>
<comment type="subcellular location">
    <subcellularLocation>
        <location evidence="10">Cell membrane</location>
        <topology evidence="10">Multi-pass membrane protein</topology>
    </subcellularLocation>
    <subcellularLocation>
        <location evidence="10">Bacterial flagellum basal body</location>
    </subcellularLocation>
</comment>
<comment type="similarity">
    <text evidence="2 10">Belongs to the FliR/MopE/SpaR family.</text>
</comment>
<feature type="transmembrane region" description="Helical" evidence="10">
    <location>
        <begin position="75"/>
        <end position="98"/>
    </location>
</feature>
<dbReference type="GO" id="GO:0006605">
    <property type="term" value="P:protein targeting"/>
    <property type="evidence" value="ECO:0007669"/>
    <property type="project" value="UniProtKB-UniRule"/>
</dbReference>
<dbReference type="AlphaFoldDB" id="A0A2P2E8W3"/>
<dbReference type="EMBL" id="BFBR01000003">
    <property type="protein sequence ID" value="GBF57506.1"/>
    <property type="molecule type" value="Genomic_DNA"/>
</dbReference>
<feature type="transmembrane region" description="Helical" evidence="10">
    <location>
        <begin position="37"/>
        <end position="55"/>
    </location>
</feature>
<comment type="caution">
    <text evidence="11">The sequence shown here is derived from an EMBL/GenBank/DDBJ whole genome shotgun (WGS) entry which is preliminary data.</text>
</comment>
<evidence type="ECO:0000256" key="2">
    <source>
        <dbReference type="ARBA" id="ARBA00009772"/>
    </source>
</evidence>
<evidence type="ECO:0000256" key="5">
    <source>
        <dbReference type="ARBA" id="ARBA00022692"/>
    </source>
</evidence>
<dbReference type="OrthoDB" id="9779817at2"/>
<dbReference type="GO" id="GO:0005886">
    <property type="term" value="C:plasma membrane"/>
    <property type="evidence" value="ECO:0007669"/>
    <property type="project" value="UniProtKB-SubCell"/>
</dbReference>
<dbReference type="InterPro" id="IPR002010">
    <property type="entry name" value="T3SS_IM_R"/>
</dbReference>
<protein>
    <recommendedName>
        <fullName evidence="3 9">Flagellar biosynthetic protein FliR</fullName>
    </recommendedName>
</protein>
<dbReference type="PANTHER" id="PTHR30065">
    <property type="entry name" value="FLAGELLAR BIOSYNTHETIC PROTEIN FLIR"/>
    <property type="match status" value="1"/>
</dbReference>
<evidence type="ECO:0000256" key="6">
    <source>
        <dbReference type="ARBA" id="ARBA00022989"/>
    </source>
</evidence>
<name>A0A2P2E8W3_9PROT</name>
<evidence type="ECO:0000256" key="7">
    <source>
        <dbReference type="ARBA" id="ARBA00023136"/>
    </source>
</evidence>
<feature type="transmembrane region" description="Helical" evidence="10">
    <location>
        <begin position="176"/>
        <end position="198"/>
    </location>
</feature>
<dbReference type="PANTHER" id="PTHR30065:SF8">
    <property type="entry name" value="FLAGELLAR BIOSYNTHETIC PROTEIN FLIR"/>
    <property type="match status" value="1"/>
</dbReference>
<keyword evidence="6 10" id="KW-1133">Transmembrane helix</keyword>
<keyword evidence="5 10" id="KW-0812">Transmembrane</keyword>
<dbReference type="RefSeq" id="WP_108984392.1">
    <property type="nucleotide sequence ID" value="NZ_BFBR01000003.1"/>
</dbReference>
<comment type="function">
    <text evidence="1 10">Role in flagellar biosynthesis.</text>
</comment>
<dbReference type="InterPro" id="IPR006303">
    <property type="entry name" value="FliR"/>
</dbReference>
<feature type="transmembrane region" description="Helical" evidence="10">
    <location>
        <begin position="219"/>
        <end position="238"/>
    </location>
</feature>
<feature type="transmembrane region" description="Helical" evidence="10">
    <location>
        <begin position="6"/>
        <end position="25"/>
    </location>
</feature>
<dbReference type="GO" id="GO:0044780">
    <property type="term" value="P:bacterial-type flagellum assembly"/>
    <property type="evidence" value="ECO:0007669"/>
    <property type="project" value="UniProtKB-UniRule"/>
</dbReference>
<proteinExistence type="inferred from homology"/>
<dbReference type="PRINTS" id="PR00953">
    <property type="entry name" value="TYPE3IMRPROT"/>
</dbReference>
<evidence type="ECO:0000256" key="8">
    <source>
        <dbReference type="ARBA" id="ARBA00023143"/>
    </source>
</evidence>
<evidence type="ECO:0000313" key="12">
    <source>
        <dbReference type="Proteomes" id="UP000245086"/>
    </source>
</evidence>
<dbReference type="Pfam" id="PF01311">
    <property type="entry name" value="Bac_export_1"/>
    <property type="match status" value="1"/>
</dbReference>
<keyword evidence="12" id="KW-1185">Reference proteome</keyword>
<feature type="transmembrane region" description="Helical" evidence="10">
    <location>
        <begin position="119"/>
        <end position="136"/>
    </location>
</feature>
<keyword evidence="7 10" id="KW-0472">Membrane</keyword>
<evidence type="ECO:0000256" key="1">
    <source>
        <dbReference type="ARBA" id="ARBA00002578"/>
    </source>
</evidence>
<evidence type="ECO:0000256" key="4">
    <source>
        <dbReference type="ARBA" id="ARBA00022475"/>
    </source>
</evidence>
<dbReference type="NCBIfam" id="TIGR01400">
    <property type="entry name" value="fliR"/>
    <property type="match status" value="1"/>
</dbReference>
<dbReference type="Proteomes" id="UP000245086">
    <property type="component" value="Unassembled WGS sequence"/>
</dbReference>
<keyword evidence="4 10" id="KW-1003">Cell membrane</keyword>
<organism evidence="11 12">
    <name type="scientific">Candidatus Phycosocius bacilliformis</name>
    <dbReference type="NCBI Taxonomy" id="1445552"/>
    <lineage>
        <taxon>Bacteria</taxon>
        <taxon>Pseudomonadati</taxon>
        <taxon>Pseudomonadota</taxon>
        <taxon>Alphaproteobacteria</taxon>
        <taxon>Caulobacterales</taxon>
        <taxon>Caulobacterales incertae sedis</taxon>
        <taxon>Candidatus Phycosocius</taxon>
    </lineage>
</organism>
<evidence type="ECO:0000256" key="10">
    <source>
        <dbReference type="RuleBase" id="RU362071"/>
    </source>
</evidence>
<evidence type="ECO:0000313" key="11">
    <source>
        <dbReference type="EMBL" id="GBF57506.1"/>
    </source>
</evidence>
<keyword evidence="8 10" id="KW-0975">Bacterial flagellum</keyword>
<gene>
    <name evidence="11" type="ORF">PbB2_01173</name>
</gene>
<dbReference type="GO" id="GO:0009425">
    <property type="term" value="C:bacterial-type flagellum basal body"/>
    <property type="evidence" value="ECO:0007669"/>
    <property type="project" value="UniProtKB-SubCell"/>
</dbReference>
<reference evidence="11 12" key="1">
    <citation type="journal article" date="2018" name="Genome Announc.">
        <title>Draft Genome Sequence of "Candidatus Phycosocius bacilliformis," an Alphaproteobacterial Ectosymbiont of the Hydrocarbon-Producing Green Alga Botryococcus braunii.</title>
        <authorList>
            <person name="Tanabe Y."/>
            <person name="Yamaguchi H."/>
            <person name="Watanabe M.M."/>
        </authorList>
    </citation>
    <scope>NUCLEOTIDE SEQUENCE [LARGE SCALE GENOMIC DNA]</scope>
    <source>
        <strain evidence="11 12">BOTRYCO-2</strain>
    </source>
</reference>
<accession>A0A2P2E8W3</accession>